<dbReference type="CDD" id="cd00067">
    <property type="entry name" value="GAL4"/>
    <property type="match status" value="1"/>
</dbReference>
<dbReference type="SMART" id="SM00066">
    <property type="entry name" value="GAL4"/>
    <property type="match status" value="1"/>
</dbReference>
<dbReference type="PANTHER" id="PTHR38791:SF1">
    <property type="entry name" value="TRANSCRIPTION FACTOR, PUTATIVE-RELATED"/>
    <property type="match status" value="1"/>
</dbReference>
<feature type="domain" description="Zn(2)-C6 fungal-type" evidence="2">
    <location>
        <begin position="10"/>
        <end position="39"/>
    </location>
</feature>
<reference evidence="4" key="1">
    <citation type="journal article" date="2021" name="BMC Genomics">
        <title>Chromosome-level genome assembly and manually-curated proteome of model necrotroph Parastagonospora nodorum Sn15 reveals a genome-wide trove of candidate effector homologs, and redundancy of virulence-related functions within an accessory chromosome.</title>
        <authorList>
            <person name="Bertazzoni S."/>
            <person name="Jones D.A.B."/>
            <person name="Phan H.T."/>
            <person name="Tan K.-C."/>
            <person name="Hane J.K."/>
        </authorList>
    </citation>
    <scope>NUCLEOTIDE SEQUENCE [LARGE SCALE GENOMIC DNA]</scope>
    <source>
        <strain evidence="4">SN15 / ATCC MYA-4574 / FGSC 10173)</strain>
    </source>
</reference>
<organism evidence="3 4">
    <name type="scientific">Phaeosphaeria nodorum (strain SN15 / ATCC MYA-4574 / FGSC 10173)</name>
    <name type="common">Glume blotch fungus</name>
    <name type="synonym">Parastagonospora nodorum</name>
    <dbReference type="NCBI Taxonomy" id="321614"/>
    <lineage>
        <taxon>Eukaryota</taxon>
        <taxon>Fungi</taxon>
        <taxon>Dikarya</taxon>
        <taxon>Ascomycota</taxon>
        <taxon>Pezizomycotina</taxon>
        <taxon>Dothideomycetes</taxon>
        <taxon>Pleosporomycetidae</taxon>
        <taxon>Pleosporales</taxon>
        <taxon>Pleosporineae</taxon>
        <taxon>Phaeosphaeriaceae</taxon>
        <taxon>Parastagonospora</taxon>
    </lineage>
</organism>
<dbReference type="SUPFAM" id="SSF57701">
    <property type="entry name" value="Zn2/Cys6 DNA-binding domain"/>
    <property type="match status" value="1"/>
</dbReference>
<evidence type="ECO:0000259" key="2">
    <source>
        <dbReference type="PROSITE" id="PS50048"/>
    </source>
</evidence>
<dbReference type="PANTHER" id="PTHR38791">
    <property type="entry name" value="ZN(II)2CYS6 TRANSCRIPTION FACTOR (EUROFUNG)-RELATED-RELATED"/>
    <property type="match status" value="1"/>
</dbReference>
<dbReference type="PROSITE" id="PS50048">
    <property type="entry name" value="ZN2_CY6_FUNGAL_2"/>
    <property type="match status" value="1"/>
</dbReference>
<dbReference type="OrthoDB" id="5429770at2759"/>
<dbReference type="InterPro" id="IPR053175">
    <property type="entry name" value="DHMBA_Reg_Transcription_Factor"/>
</dbReference>
<sequence length="503" mass="56841">MTFRGKLSKACQRCRDRRLKCDLKKPFCSSCIRVGERCSGYRDTNAIRIDDQTDFIRAKALARATISQNKKPKAPLKLRHLPQDLQVLGREIFFANYVSDFSHTWDFLFSYLDPTSTPEHLSLGIDAVSLAFLSHQVGSPTAKEMGTRKYIEALRKINKVVQDPEMAAKMSTLESALLLDLFEKMMVSNAQINASRHAHVEGALALVKLRGVEHFRQGPELRALLGLSLNATICSLSTGRAIPDEVRQIRRHAAQFIDTSHPKWRLSDCILEVTNLPEELRDMSPRNRVARNASLDRRLETVALEAGDAWSYERKFVSGHDQRAFVPDGFFPLYDVYPNRTITQMWNTLRVTRIQLCEDIIEDCAFLDDAEELQRAKQVILEMTREICAACPQMTNCSFAARHKLPDGAIPNAHHTHTMSHILDVYIVIFSLYLVAWAQHCPAMAKKWAIGQLEHIADHFGIKEAANILGILRKQQGGGTGDPWDTGPWYVYKILGSHAFAAS</sequence>
<dbReference type="GO" id="GO:0000981">
    <property type="term" value="F:DNA-binding transcription factor activity, RNA polymerase II-specific"/>
    <property type="evidence" value="ECO:0007669"/>
    <property type="project" value="InterPro"/>
</dbReference>
<gene>
    <name evidence="3" type="ORF">JI435_037950</name>
</gene>
<dbReference type="Gene3D" id="4.10.240.10">
    <property type="entry name" value="Zn(2)-C6 fungal-type DNA-binding domain"/>
    <property type="match status" value="1"/>
</dbReference>
<dbReference type="VEuPathDB" id="FungiDB:JI435_037950"/>
<evidence type="ECO:0000313" key="4">
    <source>
        <dbReference type="Proteomes" id="UP000663193"/>
    </source>
</evidence>
<keyword evidence="1" id="KW-0539">Nucleus</keyword>
<dbReference type="AlphaFoldDB" id="A0A7U2HWV4"/>
<protein>
    <recommendedName>
        <fullName evidence="2">Zn(2)-C6 fungal-type domain-containing protein</fullName>
    </recommendedName>
</protein>
<evidence type="ECO:0000313" key="3">
    <source>
        <dbReference type="EMBL" id="QRC93583.1"/>
    </source>
</evidence>
<dbReference type="GO" id="GO:0008270">
    <property type="term" value="F:zinc ion binding"/>
    <property type="evidence" value="ECO:0007669"/>
    <property type="project" value="InterPro"/>
</dbReference>
<name>A0A7U2HWV4_PHANO</name>
<dbReference type="Proteomes" id="UP000663193">
    <property type="component" value="Chromosome 3"/>
</dbReference>
<proteinExistence type="predicted"/>
<dbReference type="EMBL" id="CP069025">
    <property type="protein sequence ID" value="QRC93583.1"/>
    <property type="molecule type" value="Genomic_DNA"/>
</dbReference>
<keyword evidence="4" id="KW-1185">Reference proteome</keyword>
<dbReference type="InterPro" id="IPR001138">
    <property type="entry name" value="Zn2Cys6_DnaBD"/>
</dbReference>
<evidence type="ECO:0000256" key="1">
    <source>
        <dbReference type="ARBA" id="ARBA00023242"/>
    </source>
</evidence>
<accession>A0A7U2HWV4</accession>
<dbReference type="PROSITE" id="PS00463">
    <property type="entry name" value="ZN2_CY6_FUNGAL_1"/>
    <property type="match status" value="1"/>
</dbReference>
<dbReference type="Pfam" id="PF00172">
    <property type="entry name" value="Zn_clus"/>
    <property type="match status" value="1"/>
</dbReference>
<dbReference type="InterPro" id="IPR036864">
    <property type="entry name" value="Zn2-C6_fun-type_DNA-bd_sf"/>
</dbReference>